<dbReference type="SUPFAM" id="SSF50998">
    <property type="entry name" value="Quinoprotein alcohol dehydrogenase-like"/>
    <property type="match status" value="1"/>
</dbReference>
<dbReference type="RefSeq" id="WP_084976391.1">
    <property type="nucleotide sequence ID" value="NZ_CP027852.1"/>
</dbReference>
<keyword evidence="1" id="KW-0449">Lipoprotein</keyword>
<gene>
    <name evidence="1 3" type="primary">bamB</name>
    <name evidence="3" type="ORF">J2R62_11965</name>
</gene>
<dbReference type="EMBL" id="JAFNAA010000012">
    <property type="protein sequence ID" value="MBO1108918.1"/>
    <property type="molecule type" value="Genomic_DNA"/>
</dbReference>
<organism evidence="3 4">
    <name type="scientific">Plesiomonas shigelloides</name>
    <name type="common">Aeromonas shigelloides</name>
    <dbReference type="NCBI Taxonomy" id="703"/>
    <lineage>
        <taxon>Bacteria</taxon>
        <taxon>Pseudomonadati</taxon>
        <taxon>Pseudomonadota</taxon>
        <taxon>Gammaproteobacteria</taxon>
        <taxon>Enterobacterales</taxon>
        <taxon>Enterobacteriaceae</taxon>
        <taxon>Plesiomonas</taxon>
    </lineage>
</organism>
<dbReference type="GO" id="GO:0043165">
    <property type="term" value="P:Gram-negative-bacterium-type cell outer membrane assembly"/>
    <property type="evidence" value="ECO:0007669"/>
    <property type="project" value="UniProtKB-UniRule"/>
</dbReference>
<dbReference type="InterPro" id="IPR018391">
    <property type="entry name" value="PQQ_b-propeller_rpt"/>
</dbReference>
<name>A0A2P1VPS7_PLESH</name>
<evidence type="ECO:0000259" key="2">
    <source>
        <dbReference type="Pfam" id="PF13360"/>
    </source>
</evidence>
<keyword evidence="1" id="KW-0564">Palmitate</keyword>
<dbReference type="GO" id="GO:0009279">
    <property type="term" value="C:cell outer membrane"/>
    <property type="evidence" value="ECO:0007669"/>
    <property type="project" value="UniProtKB-SubCell"/>
</dbReference>
<dbReference type="InterPro" id="IPR017687">
    <property type="entry name" value="BamB"/>
</dbReference>
<dbReference type="Proteomes" id="UP000664658">
    <property type="component" value="Unassembled WGS sequence"/>
</dbReference>
<comment type="subunit">
    <text evidence="1">Part of the Bam complex, which is composed of the outer membrane protein BamA, and four lipoproteins BamB, BamC, BamD and BamE.</text>
</comment>
<dbReference type="CDD" id="cd10276">
    <property type="entry name" value="BamB_YfgL"/>
    <property type="match status" value="1"/>
</dbReference>
<feature type="domain" description="Pyrrolo-quinoline quinone repeat" evidence="2">
    <location>
        <begin position="111"/>
        <end position="321"/>
    </location>
</feature>
<dbReference type="InterPro" id="IPR011047">
    <property type="entry name" value="Quinoprotein_ADH-like_sf"/>
</dbReference>
<dbReference type="InterPro" id="IPR002372">
    <property type="entry name" value="PQQ_rpt_dom"/>
</dbReference>
<comment type="subcellular location">
    <subcellularLocation>
        <location evidence="1">Cell outer membrane</location>
        <topology evidence="1">Lipid-anchor</topology>
    </subcellularLocation>
</comment>
<feature type="domain" description="Pyrrolo-quinoline quinone repeat" evidence="2">
    <location>
        <begin position="47"/>
        <end position="101"/>
    </location>
</feature>
<dbReference type="PANTHER" id="PTHR34512:SF30">
    <property type="entry name" value="OUTER MEMBRANE PROTEIN ASSEMBLY FACTOR BAMB"/>
    <property type="match status" value="1"/>
</dbReference>
<keyword evidence="1" id="KW-0732">Signal</keyword>
<dbReference type="PROSITE" id="PS51257">
    <property type="entry name" value="PROKAR_LIPOPROTEIN"/>
    <property type="match status" value="1"/>
</dbReference>
<evidence type="ECO:0000313" key="4">
    <source>
        <dbReference type="Proteomes" id="UP000664658"/>
    </source>
</evidence>
<reference evidence="3" key="1">
    <citation type="submission" date="2021-03" db="EMBL/GenBank/DDBJ databases">
        <title>Plesiomonas shigelloides zfcc0051, isolated from zebrafish feces.</title>
        <authorList>
            <person name="Vanderhoek Z."/>
            <person name="Gaulke C."/>
        </authorList>
    </citation>
    <scope>NUCLEOTIDE SEQUENCE</scope>
    <source>
        <strain evidence="3">Zfcc0051</strain>
    </source>
</reference>
<evidence type="ECO:0000313" key="3">
    <source>
        <dbReference type="EMBL" id="MBO1108918.1"/>
    </source>
</evidence>
<accession>A0A2P1VPS7</accession>
<dbReference type="GO" id="GO:0051205">
    <property type="term" value="P:protein insertion into membrane"/>
    <property type="evidence" value="ECO:0007669"/>
    <property type="project" value="UniProtKB-UniRule"/>
</dbReference>
<evidence type="ECO:0000256" key="1">
    <source>
        <dbReference type="HAMAP-Rule" id="MF_00923"/>
    </source>
</evidence>
<dbReference type="AlphaFoldDB" id="A0A2P1VPS7"/>
<keyword evidence="1" id="KW-0472">Membrane</keyword>
<proteinExistence type="inferred from homology"/>
<comment type="similarity">
    <text evidence="1">Belongs to the BamB family.</text>
</comment>
<protein>
    <recommendedName>
        <fullName evidence="1">Outer membrane protein assembly factor BamB</fullName>
    </recommendedName>
</protein>
<sequence>MAKRHHLLATSLLAATLLSGCSLFSGEEDVVKMSPLPVVENQFKVEKLWDTSVGNGVGDFFSRLRPAYMDGKVYAASRNGEVAALDAEKGNVLWKTSVAEKSGFFSSSTSPMLAGGVTAADGTVYVASEKAELYALNADDGSVKWTARVGGEVLSRPAVEDNIVLVHTTNGMLQALNADDGQIRWTANLDTPTLSIRGESSPVTAYGAVLVGGDSGRVTAIMMDQGQLIWQQRIAKPGGATEIDRLSDVDATPIVVNNVVYALAYNGELSALDLRSGQPLWRRSFGSVNDFVIDGNTLYLVDSTGRIVAVDIRGGTELWSQNALQYRGVTAPVVYEGYLVVGDAEGYLHWMDLGDGRFVAQNKVDSSGLYAEPVVADDTLLVQARNGDVIALKK</sequence>
<comment type="function">
    <text evidence="1">Part of the outer membrane protein assembly complex, which is involved in assembly and insertion of beta-barrel proteins into the outer membrane.</text>
</comment>
<dbReference type="Pfam" id="PF13360">
    <property type="entry name" value="PQQ_2"/>
    <property type="match status" value="2"/>
</dbReference>
<dbReference type="HAMAP" id="MF_00923">
    <property type="entry name" value="OM_assembly_BamB"/>
    <property type="match status" value="1"/>
</dbReference>
<dbReference type="InterPro" id="IPR015943">
    <property type="entry name" value="WD40/YVTN_repeat-like_dom_sf"/>
</dbReference>
<dbReference type="SMART" id="SM00564">
    <property type="entry name" value="PQQ"/>
    <property type="match status" value="7"/>
</dbReference>
<comment type="caution">
    <text evidence="3">The sequence shown here is derived from an EMBL/GenBank/DDBJ whole genome shotgun (WGS) entry which is preliminary data.</text>
</comment>
<dbReference type="PANTHER" id="PTHR34512">
    <property type="entry name" value="CELL SURFACE PROTEIN"/>
    <property type="match status" value="1"/>
</dbReference>
<keyword evidence="1" id="KW-0998">Cell outer membrane</keyword>
<dbReference type="NCBIfam" id="NF008351">
    <property type="entry name" value="PRK11138.1"/>
    <property type="match status" value="1"/>
</dbReference>
<dbReference type="NCBIfam" id="TIGR03300">
    <property type="entry name" value="assembly_YfgL"/>
    <property type="match status" value="1"/>
</dbReference>
<dbReference type="Gene3D" id="2.130.10.10">
    <property type="entry name" value="YVTN repeat-like/Quinoprotein amine dehydrogenase"/>
    <property type="match status" value="1"/>
</dbReference>